<organism evidence="2 3">
    <name type="scientific">Anisodus tanguticus</name>
    <dbReference type="NCBI Taxonomy" id="243964"/>
    <lineage>
        <taxon>Eukaryota</taxon>
        <taxon>Viridiplantae</taxon>
        <taxon>Streptophyta</taxon>
        <taxon>Embryophyta</taxon>
        <taxon>Tracheophyta</taxon>
        <taxon>Spermatophyta</taxon>
        <taxon>Magnoliopsida</taxon>
        <taxon>eudicotyledons</taxon>
        <taxon>Gunneridae</taxon>
        <taxon>Pentapetalae</taxon>
        <taxon>asterids</taxon>
        <taxon>lamiids</taxon>
        <taxon>Solanales</taxon>
        <taxon>Solanaceae</taxon>
        <taxon>Solanoideae</taxon>
        <taxon>Hyoscyameae</taxon>
        <taxon>Anisodus</taxon>
    </lineage>
</organism>
<comment type="caution">
    <text evidence="2">The sequence shown here is derived from an EMBL/GenBank/DDBJ whole genome shotgun (WGS) entry which is preliminary data.</text>
</comment>
<dbReference type="GO" id="GO:0006508">
    <property type="term" value="P:proteolysis"/>
    <property type="evidence" value="ECO:0007669"/>
    <property type="project" value="InterPro"/>
</dbReference>
<reference evidence="2" key="1">
    <citation type="submission" date="2023-12" db="EMBL/GenBank/DDBJ databases">
        <title>Genome assembly of Anisodus tanguticus.</title>
        <authorList>
            <person name="Wang Y.-J."/>
        </authorList>
    </citation>
    <scope>NUCLEOTIDE SEQUENCE</scope>
    <source>
        <strain evidence="2">KB-2021</strain>
        <tissue evidence="2">Leaf</tissue>
    </source>
</reference>
<accession>A0AAE1SGH0</accession>
<sequence length="142" mass="16693">MDCIDWYQDDYKLINYWSTKKIEILGWHHLNGEQAIIAALNEYSITASVKVYPFLRGLHQGKTVGRMRFHIGFWVQTIIHVMHSLLLMGYGVDAEGTPYYIGKGCWGVDRWMNDYIRVLRDVLSYFIDIEGNVYWRPLVEAN</sequence>
<evidence type="ECO:0000313" key="2">
    <source>
        <dbReference type="EMBL" id="KAK4369320.1"/>
    </source>
</evidence>
<dbReference type="Proteomes" id="UP001291623">
    <property type="component" value="Unassembled WGS sequence"/>
</dbReference>
<dbReference type="PROSITE" id="PS00639">
    <property type="entry name" value="THIOL_PROTEASE_HIS"/>
    <property type="match status" value="1"/>
</dbReference>
<evidence type="ECO:0000313" key="3">
    <source>
        <dbReference type="Proteomes" id="UP001291623"/>
    </source>
</evidence>
<evidence type="ECO:0000259" key="1">
    <source>
        <dbReference type="Pfam" id="PF00112"/>
    </source>
</evidence>
<gene>
    <name evidence="2" type="ORF">RND71_013112</name>
</gene>
<dbReference type="SUPFAM" id="SSF54001">
    <property type="entry name" value="Cysteine proteinases"/>
    <property type="match status" value="1"/>
</dbReference>
<dbReference type="EMBL" id="JAVYJV010000006">
    <property type="protein sequence ID" value="KAK4369320.1"/>
    <property type="molecule type" value="Genomic_DNA"/>
</dbReference>
<protein>
    <recommendedName>
        <fullName evidence="1">Peptidase C1A papain C-terminal domain-containing protein</fullName>
    </recommendedName>
</protein>
<dbReference type="InterPro" id="IPR000668">
    <property type="entry name" value="Peptidase_C1A_C"/>
</dbReference>
<dbReference type="InterPro" id="IPR025660">
    <property type="entry name" value="Pept_his_AS"/>
</dbReference>
<feature type="domain" description="Peptidase C1A papain C-terminal" evidence="1">
    <location>
        <begin position="79"/>
        <end position="122"/>
    </location>
</feature>
<dbReference type="Gene3D" id="3.90.70.10">
    <property type="entry name" value="Cysteine proteinases"/>
    <property type="match status" value="1"/>
</dbReference>
<dbReference type="InterPro" id="IPR038765">
    <property type="entry name" value="Papain-like_cys_pep_sf"/>
</dbReference>
<name>A0AAE1SGH0_9SOLA</name>
<dbReference type="GO" id="GO:0008234">
    <property type="term" value="F:cysteine-type peptidase activity"/>
    <property type="evidence" value="ECO:0007669"/>
    <property type="project" value="InterPro"/>
</dbReference>
<proteinExistence type="predicted"/>
<keyword evidence="3" id="KW-1185">Reference proteome</keyword>
<dbReference type="Pfam" id="PF00112">
    <property type="entry name" value="Peptidase_C1"/>
    <property type="match status" value="1"/>
</dbReference>
<dbReference type="AlphaFoldDB" id="A0AAE1SGH0"/>